<dbReference type="Pfam" id="PF10886">
    <property type="entry name" value="DUF2685"/>
    <property type="match status" value="1"/>
</dbReference>
<dbReference type="OrthoDB" id="25546at10239"/>
<dbReference type="InterPro" id="IPR024362">
    <property type="entry name" value="DUF2685"/>
</dbReference>
<reference evidence="1 2" key="1">
    <citation type="submission" date="2012-08" db="EMBL/GenBank/DDBJ databases">
        <title>Selection and characterization of a candidate therapeutic bacteriophage that lyses the German Escherichia coli O104:H4 outbreak strain.</title>
        <authorList>
            <person name="Merabishvilli M."/>
            <person name="De Vos D."/>
            <person name="Verbeken G."/>
            <person name="Kropinski A."/>
            <person name="Vandenheuvel D."/>
            <person name="Lavigne R."/>
            <person name="Wattiau P."/>
            <person name="Mast J."/>
            <person name="Ragimbeau C."/>
            <person name="Mossong J."/>
            <person name="Scheres J."/>
            <person name="Chanishvili N."/>
            <person name="Vaneechoutte M."/>
            <person name="Pirnay J.P."/>
        </authorList>
    </citation>
    <scope>NUCLEOTIDE SEQUENCE [LARGE SCALE GENOMIC DNA]</scope>
</reference>
<sequence length="58" mass="6486">MKICICCKQPVEDALSVQTENGVVHTGYCLQLVTERSISEDANGEEQEQLVEQTMLLM</sequence>
<dbReference type="KEGG" id="vg:23301213"/>
<gene>
    <name evidence="1" type="ORF">BN201_0177</name>
</gene>
<dbReference type="RefSeq" id="YP_009118860.1">
    <property type="nucleotide sequence ID" value="NC_025425.1"/>
</dbReference>
<dbReference type="GeneID" id="23301213"/>
<keyword evidence="2" id="KW-1185">Reference proteome</keyword>
<organism evidence="1 2">
    <name type="scientific">Enterobacteria phage GEC-3S</name>
    <dbReference type="NCBI Taxonomy" id="1222338"/>
    <lineage>
        <taxon>Viruses</taxon>
        <taxon>Duplodnaviria</taxon>
        <taxon>Heunggongvirae</taxon>
        <taxon>Uroviricota</taxon>
        <taxon>Caudoviricetes</taxon>
        <taxon>Pantevenvirales</taxon>
        <taxon>Straboviridae</taxon>
        <taxon>Krischvirus</taxon>
        <taxon>Krischvirus gec3s</taxon>
    </lineage>
</organism>
<evidence type="ECO:0000313" key="2">
    <source>
        <dbReference type="Proteomes" id="UP000203896"/>
    </source>
</evidence>
<name>A0A0B7ML72_9CAUD</name>
<dbReference type="Proteomes" id="UP000203896">
    <property type="component" value="Segment"/>
</dbReference>
<dbReference type="EMBL" id="HE978309">
    <property type="protein sequence ID" value="CEO90780.1"/>
    <property type="molecule type" value="Genomic_DNA"/>
</dbReference>
<protein>
    <submittedName>
        <fullName evidence="1">Uncharacterized protein</fullName>
    </submittedName>
</protein>
<proteinExistence type="predicted"/>
<accession>A0A0B7ML72</accession>
<evidence type="ECO:0000313" key="1">
    <source>
        <dbReference type="EMBL" id="CEO90780.1"/>
    </source>
</evidence>